<evidence type="ECO:0000313" key="2">
    <source>
        <dbReference type="EMBL" id="KAK7335456.1"/>
    </source>
</evidence>
<sequence length="133" mass="14394">MATEKTNGDDGGKKEQRYTERKVYTRKAFKGLKNKGNAVNVAPHTTAATITNNGDDSSGTVTAIYYNSKDNITVDNGNPRSKDNCNNALVQQGPEDGNSAQPYVNRASDEPSSVPAMLEWLPGPESFVRLSLN</sequence>
<comment type="caution">
    <text evidence="2">The sequence shown here is derived from an EMBL/GenBank/DDBJ whole genome shotgun (WGS) entry which is preliminary data.</text>
</comment>
<proteinExistence type="predicted"/>
<evidence type="ECO:0000256" key="1">
    <source>
        <dbReference type="SAM" id="MobiDB-lite"/>
    </source>
</evidence>
<reference evidence="2 3" key="1">
    <citation type="submission" date="2024-01" db="EMBL/GenBank/DDBJ databases">
        <title>The genomes of 5 underutilized Papilionoideae crops provide insights into root nodulation and disease resistanc.</title>
        <authorList>
            <person name="Jiang F."/>
        </authorList>
    </citation>
    <scope>NUCLEOTIDE SEQUENCE [LARGE SCALE GENOMIC DNA]</scope>
    <source>
        <strain evidence="2">JINMINGXINNONG_FW02</strain>
        <tissue evidence="2">Leaves</tissue>
    </source>
</reference>
<evidence type="ECO:0000313" key="3">
    <source>
        <dbReference type="Proteomes" id="UP001374584"/>
    </source>
</evidence>
<feature type="region of interest" description="Disordered" evidence="1">
    <location>
        <begin position="1"/>
        <end position="21"/>
    </location>
</feature>
<dbReference type="Proteomes" id="UP001374584">
    <property type="component" value="Unassembled WGS sequence"/>
</dbReference>
<gene>
    <name evidence="2" type="ORF">VNO80_27304</name>
</gene>
<organism evidence="2 3">
    <name type="scientific">Phaseolus coccineus</name>
    <name type="common">Scarlet runner bean</name>
    <name type="synonym">Phaseolus multiflorus</name>
    <dbReference type="NCBI Taxonomy" id="3886"/>
    <lineage>
        <taxon>Eukaryota</taxon>
        <taxon>Viridiplantae</taxon>
        <taxon>Streptophyta</taxon>
        <taxon>Embryophyta</taxon>
        <taxon>Tracheophyta</taxon>
        <taxon>Spermatophyta</taxon>
        <taxon>Magnoliopsida</taxon>
        <taxon>eudicotyledons</taxon>
        <taxon>Gunneridae</taxon>
        <taxon>Pentapetalae</taxon>
        <taxon>rosids</taxon>
        <taxon>fabids</taxon>
        <taxon>Fabales</taxon>
        <taxon>Fabaceae</taxon>
        <taxon>Papilionoideae</taxon>
        <taxon>50 kb inversion clade</taxon>
        <taxon>NPAAA clade</taxon>
        <taxon>indigoferoid/millettioid clade</taxon>
        <taxon>Phaseoleae</taxon>
        <taxon>Phaseolus</taxon>
    </lineage>
</organism>
<protein>
    <submittedName>
        <fullName evidence="2">Uncharacterized protein</fullName>
    </submittedName>
</protein>
<dbReference type="AlphaFoldDB" id="A0AAN9LGZ2"/>
<name>A0AAN9LGZ2_PHACN</name>
<feature type="compositionally biased region" description="Polar residues" evidence="1">
    <location>
        <begin position="74"/>
        <end position="90"/>
    </location>
</feature>
<feature type="region of interest" description="Disordered" evidence="1">
    <location>
        <begin position="74"/>
        <end position="110"/>
    </location>
</feature>
<accession>A0AAN9LGZ2</accession>
<dbReference type="EMBL" id="JAYMYR010000010">
    <property type="protein sequence ID" value="KAK7335456.1"/>
    <property type="molecule type" value="Genomic_DNA"/>
</dbReference>
<keyword evidence="3" id="KW-1185">Reference proteome</keyword>